<protein>
    <submittedName>
        <fullName evidence="1">Uncharacterized protein</fullName>
    </submittedName>
</protein>
<name>A0ABV8UEE2_9PROT</name>
<dbReference type="RefSeq" id="WP_156431857.1">
    <property type="nucleotide sequence ID" value="NZ_JBHSCR010000014.1"/>
</dbReference>
<proteinExistence type="predicted"/>
<dbReference type="Proteomes" id="UP001595776">
    <property type="component" value="Unassembled WGS sequence"/>
</dbReference>
<gene>
    <name evidence="1" type="ORF">ACFO5Q_14500</name>
</gene>
<reference evidence="2" key="1">
    <citation type="journal article" date="2019" name="Int. J. Syst. Evol. Microbiol.">
        <title>The Global Catalogue of Microorganisms (GCM) 10K type strain sequencing project: providing services to taxonomists for standard genome sequencing and annotation.</title>
        <authorList>
            <consortium name="The Broad Institute Genomics Platform"/>
            <consortium name="The Broad Institute Genome Sequencing Center for Infectious Disease"/>
            <person name="Wu L."/>
            <person name="Ma J."/>
        </authorList>
    </citation>
    <scope>NUCLEOTIDE SEQUENCE [LARGE SCALE GENOMIC DNA]</scope>
    <source>
        <strain evidence="2">CGMCC 1.15304</strain>
    </source>
</reference>
<evidence type="ECO:0000313" key="2">
    <source>
        <dbReference type="Proteomes" id="UP001595776"/>
    </source>
</evidence>
<comment type="caution">
    <text evidence="1">The sequence shown here is derived from an EMBL/GenBank/DDBJ whole genome shotgun (WGS) entry which is preliminary data.</text>
</comment>
<sequence>MFPKIARKANIGNKISFSRPNSTQVFQKQHFLTFLGHNEEKHPFSDLFIPKAGLLSVFVGIECIRCASGRLAAKN</sequence>
<keyword evidence="2" id="KW-1185">Reference proteome</keyword>
<evidence type="ECO:0000313" key="1">
    <source>
        <dbReference type="EMBL" id="MFC4349062.1"/>
    </source>
</evidence>
<dbReference type="EMBL" id="JBHSCR010000014">
    <property type="protein sequence ID" value="MFC4349062.1"/>
    <property type="molecule type" value="Genomic_DNA"/>
</dbReference>
<accession>A0ABV8UEE2</accession>
<organism evidence="1 2">
    <name type="scientific">Kordiimonas lipolytica</name>
    <dbReference type="NCBI Taxonomy" id="1662421"/>
    <lineage>
        <taxon>Bacteria</taxon>
        <taxon>Pseudomonadati</taxon>
        <taxon>Pseudomonadota</taxon>
        <taxon>Alphaproteobacteria</taxon>
        <taxon>Kordiimonadales</taxon>
        <taxon>Kordiimonadaceae</taxon>
        <taxon>Kordiimonas</taxon>
    </lineage>
</organism>